<comment type="caution">
    <text evidence="1">The sequence shown here is derived from an EMBL/GenBank/DDBJ whole genome shotgun (WGS) entry which is preliminary data.</text>
</comment>
<name>A0ACC6N226_9HYPH</name>
<sequence>MEEFFIEAAAQAPRLPEDMDRLLQLAKRYGIEFRGPANWEADRTP</sequence>
<proteinExistence type="predicted"/>
<gene>
    <name evidence="1" type="ORF">U8465_21265</name>
</gene>
<protein>
    <submittedName>
        <fullName evidence="1">Uncharacterized protein</fullName>
    </submittedName>
</protein>
<evidence type="ECO:0000313" key="2">
    <source>
        <dbReference type="Proteomes" id="UP001304050"/>
    </source>
</evidence>
<evidence type="ECO:0000313" key="1">
    <source>
        <dbReference type="EMBL" id="MEA3519618.1"/>
    </source>
</evidence>
<reference evidence="1" key="1">
    <citation type="submission" date="2023-12" db="EMBL/GenBank/DDBJ databases">
        <title>Diversity of Rhizobium in root nodule of phaseolus vulgaris.</title>
        <authorList>
            <person name="Wang H."/>
        </authorList>
    </citation>
    <scope>NUCLEOTIDE SEQUENCE</scope>
    <source>
        <strain evidence="1">MJ31</strain>
    </source>
</reference>
<accession>A0ACC6N226</accession>
<keyword evidence="2" id="KW-1185">Reference proteome</keyword>
<dbReference type="Proteomes" id="UP001304050">
    <property type="component" value="Unassembled WGS sequence"/>
</dbReference>
<organism evidence="1 2">
    <name type="scientific">Rhizobium mulingense</name>
    <dbReference type="NCBI Taxonomy" id="3031128"/>
    <lineage>
        <taxon>Bacteria</taxon>
        <taxon>Pseudomonadati</taxon>
        <taxon>Pseudomonadota</taxon>
        <taxon>Alphaproteobacteria</taxon>
        <taxon>Hyphomicrobiales</taxon>
        <taxon>Rhizobiaceae</taxon>
        <taxon>Rhizobium/Agrobacterium group</taxon>
        <taxon>Rhizobium</taxon>
    </lineage>
</organism>
<dbReference type="EMBL" id="JAYESG010000011">
    <property type="protein sequence ID" value="MEA3519618.1"/>
    <property type="molecule type" value="Genomic_DNA"/>
</dbReference>